<dbReference type="STRING" id="403677.D0NA46"/>
<keyword evidence="4" id="KW-0479">Metal-binding</keyword>
<dbReference type="GO" id="GO:0005737">
    <property type="term" value="C:cytoplasm"/>
    <property type="evidence" value="ECO:0007669"/>
    <property type="project" value="InterPro"/>
</dbReference>
<evidence type="ECO:0000256" key="1">
    <source>
        <dbReference type="ARBA" id="ARBA00000815"/>
    </source>
</evidence>
<feature type="chain" id="PRO_5003012264" description="5'-nucleotidase" evidence="10">
    <location>
        <begin position="28"/>
        <end position="361"/>
    </location>
</feature>
<dbReference type="AlphaFoldDB" id="D0NA46"/>
<dbReference type="KEGG" id="pif:PITG_07911"/>
<dbReference type="SFLD" id="SFLDG01128">
    <property type="entry name" value="C1.4:_5'-Nucleotidase_Like"/>
    <property type="match status" value="1"/>
</dbReference>
<keyword evidence="12" id="KW-1185">Reference proteome</keyword>
<dbReference type="GeneID" id="9462351"/>
<evidence type="ECO:0000313" key="11">
    <source>
        <dbReference type="EMBL" id="EEY54300.1"/>
    </source>
</evidence>
<keyword evidence="10" id="KW-0732">Signal</keyword>
<dbReference type="InParanoid" id="D0NA46"/>
<evidence type="ECO:0000256" key="7">
    <source>
        <dbReference type="ARBA" id="ARBA00022842"/>
    </source>
</evidence>
<evidence type="ECO:0000256" key="5">
    <source>
        <dbReference type="ARBA" id="ARBA00022741"/>
    </source>
</evidence>
<dbReference type="FunFam" id="1.10.150.340:FF:000001">
    <property type="entry name" value="Cytosolic 5-nucleotidase 3-like"/>
    <property type="match status" value="1"/>
</dbReference>
<dbReference type="GO" id="GO:0009117">
    <property type="term" value="P:nucleotide metabolic process"/>
    <property type="evidence" value="ECO:0007669"/>
    <property type="project" value="UniProtKB-KW"/>
</dbReference>
<gene>
    <name evidence="11" type="ORF">PITG_07911</name>
</gene>
<dbReference type="RefSeq" id="XP_002904122.1">
    <property type="nucleotide sequence ID" value="XM_002904076.1"/>
</dbReference>
<dbReference type="PANTHER" id="PTHR13045:SF0">
    <property type="entry name" value="7-METHYLGUANOSINE PHOSPHATE-SPECIFIC 5'-NUCLEOTIDASE"/>
    <property type="match status" value="1"/>
</dbReference>
<dbReference type="GO" id="GO:0008253">
    <property type="term" value="F:5'-nucleotidase activity"/>
    <property type="evidence" value="ECO:0007669"/>
    <property type="project" value="UniProtKB-EC"/>
</dbReference>
<name>D0NA46_PHYIT</name>
<evidence type="ECO:0000256" key="10">
    <source>
        <dbReference type="SAM" id="SignalP"/>
    </source>
</evidence>
<organism evidence="11 12">
    <name type="scientific">Phytophthora infestans (strain T30-4)</name>
    <name type="common">Potato late blight agent</name>
    <dbReference type="NCBI Taxonomy" id="403677"/>
    <lineage>
        <taxon>Eukaryota</taxon>
        <taxon>Sar</taxon>
        <taxon>Stramenopiles</taxon>
        <taxon>Oomycota</taxon>
        <taxon>Peronosporomycetes</taxon>
        <taxon>Peronosporales</taxon>
        <taxon>Peronosporaceae</taxon>
        <taxon>Phytophthora</taxon>
    </lineage>
</organism>
<protein>
    <recommendedName>
        <fullName evidence="3">5'-nucleotidase</fullName>
        <ecNumber evidence="3">3.1.3.5</ecNumber>
    </recommendedName>
</protein>
<dbReference type="SFLD" id="SFLDS00003">
    <property type="entry name" value="Haloacid_Dehalogenase"/>
    <property type="match status" value="1"/>
</dbReference>
<dbReference type="InterPro" id="IPR036412">
    <property type="entry name" value="HAD-like_sf"/>
</dbReference>
<dbReference type="Proteomes" id="UP000006643">
    <property type="component" value="Unassembled WGS sequence"/>
</dbReference>
<comment type="catalytic activity">
    <reaction evidence="1">
        <text>a ribonucleoside 5'-phosphate + H2O = a ribonucleoside + phosphate</text>
        <dbReference type="Rhea" id="RHEA:12484"/>
        <dbReference type="ChEBI" id="CHEBI:15377"/>
        <dbReference type="ChEBI" id="CHEBI:18254"/>
        <dbReference type="ChEBI" id="CHEBI:43474"/>
        <dbReference type="ChEBI" id="CHEBI:58043"/>
        <dbReference type="EC" id="3.1.3.5"/>
    </reaction>
</comment>
<dbReference type="SUPFAM" id="SSF56784">
    <property type="entry name" value="HAD-like"/>
    <property type="match status" value="1"/>
</dbReference>
<keyword evidence="6" id="KW-0378">Hydrolase</keyword>
<feature type="region of interest" description="Disordered" evidence="9">
    <location>
        <begin position="88"/>
        <end position="114"/>
    </location>
</feature>
<proteinExistence type="inferred from homology"/>
<reference evidence="12" key="1">
    <citation type="journal article" date="2009" name="Nature">
        <title>Genome sequence and analysis of the Irish potato famine pathogen Phytophthora infestans.</title>
        <authorList>
            <consortium name="The Broad Institute Genome Sequencing Platform"/>
            <person name="Haas B.J."/>
            <person name="Kamoun S."/>
            <person name="Zody M.C."/>
            <person name="Jiang R.H."/>
            <person name="Handsaker R.E."/>
            <person name="Cano L.M."/>
            <person name="Grabherr M."/>
            <person name="Kodira C.D."/>
            <person name="Raffaele S."/>
            <person name="Torto-Alalibo T."/>
            <person name="Bozkurt T.O."/>
            <person name="Ah-Fong A.M."/>
            <person name="Alvarado L."/>
            <person name="Anderson V.L."/>
            <person name="Armstrong M.R."/>
            <person name="Avrova A."/>
            <person name="Baxter L."/>
            <person name="Beynon J."/>
            <person name="Boevink P.C."/>
            <person name="Bollmann S.R."/>
            <person name="Bos J.I."/>
            <person name="Bulone V."/>
            <person name="Cai G."/>
            <person name="Cakir C."/>
            <person name="Carrington J.C."/>
            <person name="Chawner M."/>
            <person name="Conti L."/>
            <person name="Costanzo S."/>
            <person name="Ewan R."/>
            <person name="Fahlgren N."/>
            <person name="Fischbach M.A."/>
            <person name="Fugelstad J."/>
            <person name="Gilroy E.M."/>
            <person name="Gnerre S."/>
            <person name="Green P.J."/>
            <person name="Grenville-Briggs L.J."/>
            <person name="Griffith J."/>
            <person name="Grunwald N.J."/>
            <person name="Horn K."/>
            <person name="Horner N.R."/>
            <person name="Hu C.H."/>
            <person name="Huitema E."/>
            <person name="Jeong D.H."/>
            <person name="Jones A.M."/>
            <person name="Jones J.D."/>
            <person name="Jones R.W."/>
            <person name="Karlsson E.K."/>
            <person name="Kunjeti S.G."/>
            <person name="Lamour K."/>
            <person name="Liu Z."/>
            <person name="Ma L."/>
            <person name="Maclean D."/>
            <person name="Chibucos M.C."/>
            <person name="McDonald H."/>
            <person name="McWalters J."/>
            <person name="Meijer H.J."/>
            <person name="Morgan W."/>
            <person name="Morris P.F."/>
            <person name="Munro C.A."/>
            <person name="O'Neill K."/>
            <person name="Ospina-Giraldo M."/>
            <person name="Pinzon A."/>
            <person name="Pritchard L."/>
            <person name="Ramsahoye B."/>
            <person name="Ren Q."/>
            <person name="Restrepo S."/>
            <person name="Roy S."/>
            <person name="Sadanandom A."/>
            <person name="Savidor A."/>
            <person name="Schornack S."/>
            <person name="Schwartz D.C."/>
            <person name="Schumann U.D."/>
            <person name="Schwessinger B."/>
            <person name="Seyer L."/>
            <person name="Sharpe T."/>
            <person name="Silvar C."/>
            <person name="Song J."/>
            <person name="Studholme D.J."/>
            <person name="Sykes S."/>
            <person name="Thines M."/>
            <person name="van de Vondervoort P.J."/>
            <person name="Phuntumart V."/>
            <person name="Wawra S."/>
            <person name="Weide R."/>
            <person name="Win J."/>
            <person name="Young C."/>
            <person name="Zhou S."/>
            <person name="Fry W."/>
            <person name="Meyers B.C."/>
            <person name="van West P."/>
            <person name="Ristaino J."/>
            <person name="Govers F."/>
            <person name="Birch P.R."/>
            <person name="Whisson S.C."/>
            <person name="Judelson H.S."/>
            <person name="Nusbaum C."/>
        </authorList>
    </citation>
    <scope>NUCLEOTIDE SEQUENCE [LARGE SCALE GENOMIC DNA]</scope>
    <source>
        <strain evidence="12">T30-4</strain>
    </source>
</reference>
<evidence type="ECO:0000256" key="2">
    <source>
        <dbReference type="ARBA" id="ARBA00008389"/>
    </source>
</evidence>
<dbReference type="PANTHER" id="PTHR13045">
    <property type="entry name" value="5'-NUCLEOTIDASE"/>
    <property type="match status" value="1"/>
</dbReference>
<sequence>MTWRHLLPRSLCAAAGASFVLFSATAANSSPASSTHALSYNDGHHGRTPRMIIRDPDAFAHKMKKFVEDGPEQLLVIADFDRTLTPYYKPQSDPQKPLEQENSSHGLPMTSSALPPEVATAHQKLFARYYPVETSSNLSAEEKFPFLAKWWESVHSLLVEYQLSKDQVKTAVASGSLSFRPGFHSLFRLLHDQQVPTLVFSAGLYDVIHAALEKEFAAEHNCTHITAEEIPDEQKFTPDNVHVVSNMMHFDAKGRIERFDGPVIHPLTKTAHALLDSPYWKECQLDKRRNVLLLGDSRGDVRMADGLDADEIIRIGFLNLKVDEALEEYLELYDVVFTDDASLVPVQMLIEQITAVSTRKE</sequence>
<dbReference type="Gene3D" id="1.10.150.340">
    <property type="entry name" value="Pyrimidine 5'-nucleotidase (UMPH-1), N-terminal domain"/>
    <property type="match status" value="1"/>
</dbReference>
<dbReference type="OrthoDB" id="10014216at2759"/>
<dbReference type="VEuPathDB" id="FungiDB:PITG_07911"/>
<dbReference type="GO" id="GO:0000287">
    <property type="term" value="F:magnesium ion binding"/>
    <property type="evidence" value="ECO:0007669"/>
    <property type="project" value="InterPro"/>
</dbReference>
<dbReference type="GO" id="GO:0000166">
    <property type="term" value="F:nucleotide binding"/>
    <property type="evidence" value="ECO:0007669"/>
    <property type="project" value="UniProtKB-KW"/>
</dbReference>
<evidence type="ECO:0000256" key="6">
    <source>
        <dbReference type="ARBA" id="ARBA00022801"/>
    </source>
</evidence>
<dbReference type="HOGENOM" id="CLU_048584_0_1_1"/>
<dbReference type="OMA" id="GPERMQI"/>
<comment type="similarity">
    <text evidence="2">Belongs to the pyrimidine 5'-nucleotidase family.</text>
</comment>
<evidence type="ECO:0000313" key="12">
    <source>
        <dbReference type="Proteomes" id="UP000006643"/>
    </source>
</evidence>
<evidence type="ECO:0000256" key="9">
    <source>
        <dbReference type="SAM" id="MobiDB-lite"/>
    </source>
</evidence>
<keyword evidence="5" id="KW-0547">Nucleotide-binding</keyword>
<feature type="compositionally biased region" description="Polar residues" evidence="9">
    <location>
        <begin position="100"/>
        <end position="113"/>
    </location>
</feature>
<dbReference type="eggNOG" id="KOG3128">
    <property type="taxonomic scope" value="Eukaryota"/>
</dbReference>
<dbReference type="InterPro" id="IPR023214">
    <property type="entry name" value="HAD_sf"/>
</dbReference>
<dbReference type="EMBL" id="DS028129">
    <property type="protein sequence ID" value="EEY54300.1"/>
    <property type="molecule type" value="Genomic_DNA"/>
</dbReference>
<keyword evidence="8" id="KW-0546">Nucleotide metabolism</keyword>
<dbReference type="InterPro" id="IPR006434">
    <property type="entry name" value="Pyrimidine_nucleotidase_eu"/>
</dbReference>
<dbReference type="Gene3D" id="3.40.50.1000">
    <property type="entry name" value="HAD superfamily/HAD-like"/>
    <property type="match status" value="1"/>
</dbReference>
<dbReference type="EC" id="3.1.3.5" evidence="3"/>
<feature type="signal peptide" evidence="10">
    <location>
        <begin position="1"/>
        <end position="27"/>
    </location>
</feature>
<dbReference type="Pfam" id="PF05822">
    <property type="entry name" value="UMPH-1"/>
    <property type="match status" value="1"/>
</dbReference>
<keyword evidence="7" id="KW-0460">Magnesium</keyword>
<accession>D0NA46</accession>
<evidence type="ECO:0000256" key="8">
    <source>
        <dbReference type="ARBA" id="ARBA00023080"/>
    </source>
</evidence>
<evidence type="ECO:0000256" key="4">
    <source>
        <dbReference type="ARBA" id="ARBA00022723"/>
    </source>
</evidence>
<evidence type="ECO:0000256" key="3">
    <source>
        <dbReference type="ARBA" id="ARBA00012643"/>
    </source>
</evidence>